<keyword evidence="3" id="KW-1185">Reference proteome</keyword>
<reference evidence="2" key="1">
    <citation type="submission" date="2022-12" db="EMBL/GenBank/DDBJ databases">
        <authorList>
            <person name="Petersen C."/>
        </authorList>
    </citation>
    <scope>NUCLEOTIDE SEQUENCE</scope>
    <source>
        <strain evidence="2">IBT 29495</strain>
    </source>
</reference>
<gene>
    <name evidence="2" type="ORF">N7463_004111</name>
</gene>
<evidence type="ECO:0000313" key="2">
    <source>
        <dbReference type="EMBL" id="KAJ5514559.1"/>
    </source>
</evidence>
<protein>
    <submittedName>
        <fullName evidence="2">Uncharacterized protein</fullName>
    </submittedName>
</protein>
<dbReference type="EMBL" id="JAPWDS010000002">
    <property type="protein sequence ID" value="KAJ5514559.1"/>
    <property type="molecule type" value="Genomic_DNA"/>
</dbReference>
<dbReference type="OrthoDB" id="4361805at2759"/>
<proteinExistence type="predicted"/>
<comment type="caution">
    <text evidence="2">The sequence shown here is derived from an EMBL/GenBank/DDBJ whole genome shotgun (WGS) entry which is preliminary data.</text>
</comment>
<evidence type="ECO:0000313" key="3">
    <source>
        <dbReference type="Proteomes" id="UP001149954"/>
    </source>
</evidence>
<sequence length="61" mass="7420">MDKIKTPKEEPQEKTEDQPTTVEEYQRKWDQMLQDTAKQIDKIRENELARRSNNNTQTEQR</sequence>
<feature type="region of interest" description="Disordered" evidence="1">
    <location>
        <begin position="1"/>
        <end position="23"/>
    </location>
</feature>
<dbReference type="Proteomes" id="UP001149954">
    <property type="component" value="Unassembled WGS sequence"/>
</dbReference>
<evidence type="ECO:0000256" key="1">
    <source>
        <dbReference type="SAM" id="MobiDB-lite"/>
    </source>
</evidence>
<organism evidence="2 3">
    <name type="scientific">Penicillium fimorum</name>
    <dbReference type="NCBI Taxonomy" id="1882269"/>
    <lineage>
        <taxon>Eukaryota</taxon>
        <taxon>Fungi</taxon>
        <taxon>Dikarya</taxon>
        <taxon>Ascomycota</taxon>
        <taxon>Pezizomycotina</taxon>
        <taxon>Eurotiomycetes</taxon>
        <taxon>Eurotiomycetidae</taxon>
        <taxon>Eurotiales</taxon>
        <taxon>Aspergillaceae</taxon>
        <taxon>Penicillium</taxon>
    </lineage>
</organism>
<name>A0A9W9Y3Y7_9EURO</name>
<accession>A0A9W9Y3Y7</accession>
<dbReference type="AlphaFoldDB" id="A0A9W9Y3Y7"/>
<reference evidence="2" key="2">
    <citation type="journal article" date="2023" name="IMA Fungus">
        <title>Comparative genomic study of the Penicillium genus elucidates a diverse pangenome and 15 lateral gene transfer events.</title>
        <authorList>
            <person name="Petersen C."/>
            <person name="Sorensen T."/>
            <person name="Nielsen M.R."/>
            <person name="Sondergaard T.E."/>
            <person name="Sorensen J.L."/>
            <person name="Fitzpatrick D.A."/>
            <person name="Frisvad J.C."/>
            <person name="Nielsen K.L."/>
        </authorList>
    </citation>
    <scope>NUCLEOTIDE SEQUENCE</scope>
    <source>
        <strain evidence="2">IBT 29495</strain>
    </source>
</reference>
<feature type="compositionally biased region" description="Basic and acidic residues" evidence="1">
    <location>
        <begin position="1"/>
        <end position="17"/>
    </location>
</feature>